<accession>A0A6J4JB89</accession>
<organism evidence="1">
    <name type="scientific">uncultured Cytophagales bacterium</name>
    <dbReference type="NCBI Taxonomy" id="158755"/>
    <lineage>
        <taxon>Bacteria</taxon>
        <taxon>Pseudomonadati</taxon>
        <taxon>Bacteroidota</taxon>
        <taxon>Sphingobacteriia</taxon>
        <taxon>Sphingobacteriales</taxon>
        <taxon>environmental samples</taxon>
    </lineage>
</organism>
<sequence>MDCLINPFSMMATTKKTYLKGFKEELLVRQVMLCKWARCNKNRLKVFCMTRIGAASMPAMRTSIYLKKPGPAVL</sequence>
<evidence type="ECO:0000313" key="1">
    <source>
        <dbReference type="EMBL" id="CAA9275371.1"/>
    </source>
</evidence>
<gene>
    <name evidence="1" type="ORF">AVDCRST_MAG56-3459</name>
</gene>
<dbReference type="EMBL" id="CADCTQ010000280">
    <property type="protein sequence ID" value="CAA9275371.1"/>
    <property type="molecule type" value="Genomic_DNA"/>
</dbReference>
<dbReference type="AlphaFoldDB" id="A0A6J4JB89"/>
<protein>
    <submittedName>
        <fullName evidence="1">Uncharacterized protein</fullName>
    </submittedName>
</protein>
<proteinExistence type="predicted"/>
<reference evidence="1" key="1">
    <citation type="submission" date="2020-02" db="EMBL/GenBank/DDBJ databases">
        <authorList>
            <person name="Meier V. D."/>
        </authorList>
    </citation>
    <scope>NUCLEOTIDE SEQUENCE</scope>
    <source>
        <strain evidence="1">AVDCRST_MAG56</strain>
    </source>
</reference>
<name>A0A6J4JB89_9SPHI</name>